<evidence type="ECO:0000259" key="2">
    <source>
        <dbReference type="Pfam" id="PF00248"/>
    </source>
</evidence>
<name>M7T9P5_EUTLA</name>
<dbReference type="PANTHER" id="PTHR11732">
    <property type="entry name" value="ALDO/KETO REDUCTASE"/>
    <property type="match status" value="1"/>
</dbReference>
<dbReference type="OMA" id="ITYQAYW"/>
<accession>M7T9P5</accession>
<dbReference type="InterPro" id="IPR023210">
    <property type="entry name" value="NADP_OxRdtase_dom"/>
</dbReference>
<dbReference type="InterPro" id="IPR036812">
    <property type="entry name" value="NAD(P)_OxRdtase_dom_sf"/>
</dbReference>
<keyword evidence="4" id="KW-1185">Reference proteome</keyword>
<dbReference type="KEGG" id="ela:UCREL1_9667"/>
<dbReference type="Pfam" id="PF00248">
    <property type="entry name" value="Aldo_ket_red"/>
    <property type="match status" value="1"/>
</dbReference>
<dbReference type="EMBL" id="KB707234">
    <property type="protein sequence ID" value="EMR63370.1"/>
    <property type="molecule type" value="Genomic_DNA"/>
</dbReference>
<dbReference type="OrthoDB" id="5357513at2759"/>
<dbReference type="InterPro" id="IPR020471">
    <property type="entry name" value="AKR"/>
</dbReference>
<evidence type="ECO:0000256" key="1">
    <source>
        <dbReference type="ARBA" id="ARBA00023002"/>
    </source>
</evidence>
<dbReference type="Gene3D" id="3.20.20.100">
    <property type="entry name" value="NADP-dependent oxidoreductase domain"/>
    <property type="match status" value="1"/>
</dbReference>
<evidence type="ECO:0000313" key="3">
    <source>
        <dbReference type="EMBL" id="EMR63370.1"/>
    </source>
</evidence>
<dbReference type="eggNOG" id="KOG1577">
    <property type="taxonomic scope" value="Eukaryota"/>
</dbReference>
<gene>
    <name evidence="3" type="ORF">UCREL1_9667</name>
</gene>
<keyword evidence="1" id="KW-0560">Oxidoreductase</keyword>
<dbReference type="Proteomes" id="UP000012174">
    <property type="component" value="Unassembled WGS sequence"/>
</dbReference>
<sequence>MAAPETSMDNFNTRYTKPKLLSGRVHPYLVYGTAFKDDRTGALTELALERGFEGLDSANYPTAYQEPQVGEAIQKALKSGVKREDIFVQTKFTPAYAHGKGKLPYDADQPLEAQVRQSIEQSFQNLQVDFIDALLLHVPFEDEADNIVAWRVFESYVPSRVGVLGVSNFPLPDLERLYDTATVKPEIVQNRFHEKNGYNIPLRAFLERKGGVYQAFSLLKANKEVLASDVVARLAGRFSLQKEVAFYLLVLGLGNISIVNGTTSEEHMQTDLQKVKELLENEDNVKELKSYLGDFEALLQEIAGSA</sequence>
<dbReference type="SUPFAM" id="SSF51430">
    <property type="entry name" value="NAD(P)-linked oxidoreductase"/>
    <property type="match status" value="1"/>
</dbReference>
<reference evidence="4" key="1">
    <citation type="journal article" date="2013" name="Genome Announc.">
        <title>Draft genome sequence of the grapevine dieback fungus Eutypa lata UCR-EL1.</title>
        <authorList>
            <person name="Blanco-Ulate B."/>
            <person name="Rolshausen P.E."/>
            <person name="Cantu D."/>
        </authorList>
    </citation>
    <scope>NUCLEOTIDE SEQUENCE [LARGE SCALE GENOMIC DNA]</scope>
    <source>
        <strain evidence="4">UCR-EL1</strain>
    </source>
</reference>
<dbReference type="GO" id="GO:0016491">
    <property type="term" value="F:oxidoreductase activity"/>
    <property type="evidence" value="ECO:0007669"/>
    <property type="project" value="UniProtKB-KW"/>
</dbReference>
<feature type="domain" description="NADP-dependent oxidoreductase" evidence="2">
    <location>
        <begin position="35"/>
        <end position="193"/>
    </location>
</feature>
<dbReference type="AlphaFoldDB" id="M7T9P5"/>
<proteinExistence type="predicted"/>
<organism evidence="3 4">
    <name type="scientific">Eutypa lata (strain UCR-EL1)</name>
    <name type="common">Grapevine dieback disease fungus</name>
    <name type="synonym">Eutypa armeniacae</name>
    <dbReference type="NCBI Taxonomy" id="1287681"/>
    <lineage>
        <taxon>Eukaryota</taxon>
        <taxon>Fungi</taxon>
        <taxon>Dikarya</taxon>
        <taxon>Ascomycota</taxon>
        <taxon>Pezizomycotina</taxon>
        <taxon>Sordariomycetes</taxon>
        <taxon>Xylariomycetidae</taxon>
        <taxon>Xylariales</taxon>
        <taxon>Diatrypaceae</taxon>
        <taxon>Eutypa</taxon>
    </lineage>
</organism>
<dbReference type="HOGENOM" id="CLU_023205_10_1_1"/>
<evidence type="ECO:0000313" key="4">
    <source>
        <dbReference type="Proteomes" id="UP000012174"/>
    </source>
</evidence>
<protein>
    <submittedName>
        <fullName evidence="3">Putative aldo-keto reductase protein</fullName>
    </submittedName>
</protein>